<dbReference type="Pfam" id="PF22600">
    <property type="entry name" value="MTPAP-like_central"/>
    <property type="match status" value="1"/>
</dbReference>
<sequence length="531" mass="58256">MTGSVAAGKAAVVSTTTGNHQRDSHARSRSISLGQLPRSFEYGEDFLAQSAAAAYQANPAYVAIEKETLNAVAPFLEISKKRDRSASTTSTGPTVSRAYSHNHKHSGSTSTELSSSPSKVHERTTSGSSVSFDEFRNSVKTVSSLPQLVIPEDSLPGSEKASNEARSIQTRRQSVSTPYGSDILGNAASIHSSRVPSFSSPASPLNLTTQQIYSLGQAYGLTSASPQQLDLMQNRLRSLSIGSNRARRNSASTSVPIVAPDPAFLLTKFIHDSIRLYSPSQAEIEEKSRLRRDLESILQIVQPTASLSVFGSVKNGLALANADLDLMVVDSTPIEEQLHDLHVDLPGLYAEALKSQGYTVKLLTKTRIPLIKIQREYIAGVFSVDISFDNPLALHNTRLIATYSACDSRFGILVMFIKLWTRARRINDSFAGTLKSYGYIIMLIYYLQNKVTPALLPNLQMIAASGRAINAEELECQGFDIWYAKDVSRMQAIQQNTQSVGELLEAFYSHFAYEFDYRDVSRTNDFGMKKV</sequence>
<feature type="compositionally biased region" description="Polar residues" evidence="1">
    <location>
        <begin position="86"/>
        <end position="99"/>
    </location>
</feature>
<accession>R4XC16</accession>
<dbReference type="EMBL" id="CAHR02000141">
    <property type="protein sequence ID" value="CCG83361.1"/>
    <property type="molecule type" value="Genomic_DNA"/>
</dbReference>
<dbReference type="OrthoDB" id="407432at2759"/>
<dbReference type="Proteomes" id="UP000013776">
    <property type="component" value="Unassembled WGS sequence"/>
</dbReference>
<feature type="domain" description="Poly(A) RNA polymerase mitochondrial-like central palm" evidence="2">
    <location>
        <begin position="266"/>
        <end position="404"/>
    </location>
</feature>
<reference evidence="3 4" key="1">
    <citation type="journal article" date="2013" name="MBio">
        <title>Genome sequencing of the plant pathogen Taphrina deformans, the causal agent of peach leaf curl.</title>
        <authorList>
            <person name="Cisse O.H."/>
            <person name="Almeida J.M.G.C.F."/>
            <person name="Fonseca A."/>
            <person name="Kumar A.A."/>
            <person name="Salojaervi J."/>
            <person name="Overmyer K."/>
            <person name="Hauser P.M."/>
            <person name="Pagni M."/>
        </authorList>
    </citation>
    <scope>NUCLEOTIDE SEQUENCE [LARGE SCALE GENOMIC DNA]</scope>
    <source>
        <strain evidence="4">PYCC 5710 / ATCC 11124 / CBS 356.35 / IMI 108563 / JCM 9778 / NBRC 8474</strain>
    </source>
</reference>
<dbReference type="VEuPathDB" id="FungiDB:TAPDE_003572"/>
<dbReference type="SUPFAM" id="SSF81301">
    <property type="entry name" value="Nucleotidyltransferase"/>
    <property type="match status" value="1"/>
</dbReference>
<dbReference type="PANTHER" id="PTHR12271">
    <property type="entry name" value="POLY A POLYMERASE CID PAP -RELATED"/>
    <property type="match status" value="1"/>
</dbReference>
<feature type="compositionally biased region" description="Polar residues" evidence="1">
    <location>
        <begin position="164"/>
        <end position="179"/>
    </location>
</feature>
<dbReference type="GO" id="GO:0050265">
    <property type="term" value="F:RNA uridylyltransferase activity"/>
    <property type="evidence" value="ECO:0007669"/>
    <property type="project" value="TreeGrafter"/>
</dbReference>
<dbReference type="Gene3D" id="3.30.460.10">
    <property type="entry name" value="Beta Polymerase, domain 2"/>
    <property type="match status" value="1"/>
</dbReference>
<feature type="compositionally biased region" description="Low complexity" evidence="1">
    <location>
        <begin position="107"/>
        <end position="118"/>
    </location>
</feature>
<dbReference type="GO" id="GO:0010605">
    <property type="term" value="P:negative regulation of macromolecule metabolic process"/>
    <property type="evidence" value="ECO:0007669"/>
    <property type="project" value="UniProtKB-ARBA"/>
</dbReference>
<evidence type="ECO:0000259" key="2">
    <source>
        <dbReference type="Pfam" id="PF22600"/>
    </source>
</evidence>
<evidence type="ECO:0000313" key="4">
    <source>
        <dbReference type="Proteomes" id="UP000013776"/>
    </source>
</evidence>
<feature type="region of interest" description="Disordered" evidence="1">
    <location>
        <begin position="81"/>
        <end position="129"/>
    </location>
</feature>
<organism evidence="3 4">
    <name type="scientific">Taphrina deformans (strain PYCC 5710 / ATCC 11124 / CBS 356.35 / IMI 108563 / JCM 9778 / NBRC 8474)</name>
    <name type="common">Peach leaf curl fungus</name>
    <name type="synonym">Lalaria deformans</name>
    <dbReference type="NCBI Taxonomy" id="1097556"/>
    <lineage>
        <taxon>Eukaryota</taxon>
        <taxon>Fungi</taxon>
        <taxon>Dikarya</taxon>
        <taxon>Ascomycota</taxon>
        <taxon>Taphrinomycotina</taxon>
        <taxon>Taphrinomycetes</taxon>
        <taxon>Taphrinales</taxon>
        <taxon>Taphrinaceae</taxon>
        <taxon>Taphrina</taxon>
    </lineage>
</organism>
<protein>
    <submittedName>
        <fullName evidence="3">Caffeine-induced death protein</fullName>
    </submittedName>
</protein>
<comment type="caution">
    <text evidence="3">The sequence shown here is derived from an EMBL/GenBank/DDBJ whole genome shotgun (WGS) entry which is preliminary data.</text>
</comment>
<feature type="compositionally biased region" description="Low complexity" evidence="1">
    <location>
        <begin position="1"/>
        <end position="18"/>
    </location>
</feature>
<dbReference type="PANTHER" id="PTHR12271:SF40">
    <property type="entry name" value="POLY(A) RNA POLYMERASE GLD2"/>
    <property type="match status" value="1"/>
</dbReference>
<keyword evidence="4" id="KW-1185">Reference proteome</keyword>
<evidence type="ECO:0000313" key="3">
    <source>
        <dbReference type="EMBL" id="CCG83361.1"/>
    </source>
</evidence>
<dbReference type="eggNOG" id="KOG2277">
    <property type="taxonomic scope" value="Eukaryota"/>
</dbReference>
<dbReference type="SUPFAM" id="SSF81631">
    <property type="entry name" value="PAP/OAS1 substrate-binding domain"/>
    <property type="match status" value="1"/>
</dbReference>
<gene>
    <name evidence="3" type="ORF">TAPDE_003572</name>
</gene>
<dbReference type="STRING" id="1097556.R4XC16"/>
<dbReference type="AlphaFoldDB" id="R4XC16"/>
<evidence type="ECO:0000256" key="1">
    <source>
        <dbReference type="SAM" id="MobiDB-lite"/>
    </source>
</evidence>
<dbReference type="Gene3D" id="1.10.1410.10">
    <property type="match status" value="1"/>
</dbReference>
<dbReference type="InterPro" id="IPR043519">
    <property type="entry name" value="NT_sf"/>
</dbReference>
<name>R4XC16_TAPDE</name>
<dbReference type="GO" id="GO:0031123">
    <property type="term" value="P:RNA 3'-end processing"/>
    <property type="evidence" value="ECO:0007669"/>
    <property type="project" value="TreeGrafter"/>
</dbReference>
<dbReference type="CDD" id="cd05402">
    <property type="entry name" value="NT_PAP_TUTase"/>
    <property type="match status" value="1"/>
</dbReference>
<dbReference type="InterPro" id="IPR054708">
    <property type="entry name" value="MTPAP-like_central"/>
</dbReference>
<proteinExistence type="predicted"/>
<feature type="region of interest" description="Disordered" evidence="1">
    <location>
        <begin position="150"/>
        <end position="180"/>
    </location>
</feature>
<feature type="region of interest" description="Disordered" evidence="1">
    <location>
        <begin position="1"/>
        <end position="30"/>
    </location>
</feature>